<reference evidence="1" key="1">
    <citation type="journal article" date="2020" name="Microbiol. Resour. Announc.">
        <title>Complete Genome Sequence of Moraxella osloensis Strain YV1, Isolated from an Australian Wastewater Treatment Plant.</title>
        <authorList>
            <person name="Batinovic S."/>
            <person name="Rice D.T.F."/>
            <person name="Seviour R.J."/>
            <person name="Petrovski S."/>
        </authorList>
    </citation>
    <scope>NUCLEOTIDE SEQUENCE</scope>
    <source>
        <strain evidence="1">YV1</strain>
    </source>
</reference>
<evidence type="ECO:0000313" key="1">
    <source>
        <dbReference type="EMBL" id="QHG10346.1"/>
    </source>
</evidence>
<organism evidence="1">
    <name type="scientific">Faucicola osloensis</name>
    <name type="common">Moraxella osloensis</name>
    <dbReference type="NCBI Taxonomy" id="34062"/>
    <lineage>
        <taxon>Bacteria</taxon>
        <taxon>Pseudomonadati</taxon>
        <taxon>Pseudomonadota</taxon>
        <taxon>Gammaproteobacteria</taxon>
        <taxon>Moraxellales</taxon>
        <taxon>Moraxellaceae</taxon>
        <taxon>Faucicola</taxon>
    </lineage>
</organism>
<dbReference type="AlphaFoldDB" id="A0A6P1KFC6"/>
<gene>
    <name evidence="1" type="ORF">GSF12_10960</name>
</gene>
<sequence length="75" mass="8637">MVKQNITIKTCDECGSEFFEQVSPMSNLCPNCSHQLYGYEKCVHELKNGRCQKCGWNGNISEYLEKLEKSNNENL</sequence>
<accession>A0A6P1KFC6</accession>
<proteinExistence type="predicted"/>
<name>A0A6P1KFC6_FAUOS</name>
<protein>
    <submittedName>
        <fullName evidence="1">Uncharacterized protein</fullName>
    </submittedName>
</protein>
<dbReference type="EMBL" id="CP047226">
    <property type="protein sequence ID" value="QHG10346.1"/>
    <property type="molecule type" value="Genomic_DNA"/>
</dbReference>